<feature type="domain" description="N-acetyltransferase" evidence="1">
    <location>
        <begin position="1"/>
        <end position="97"/>
    </location>
</feature>
<reference evidence="2 3" key="1">
    <citation type="submission" date="2024-07" db="EMBL/GenBank/DDBJ databases">
        <title>Chromosome-level genome assembly of the water stick insect Ranatra chinensis (Heteroptera: Nepidae).</title>
        <authorList>
            <person name="Liu X."/>
        </authorList>
    </citation>
    <scope>NUCLEOTIDE SEQUENCE [LARGE SCALE GENOMIC DNA]</scope>
    <source>
        <strain evidence="2">Cailab_2021Rc</strain>
        <tissue evidence="2">Muscle</tissue>
    </source>
</reference>
<comment type="caution">
    <text evidence="2">The sequence shown here is derived from an EMBL/GenBank/DDBJ whole genome shotgun (WGS) entry which is preliminary data.</text>
</comment>
<organism evidence="2 3">
    <name type="scientific">Ranatra chinensis</name>
    <dbReference type="NCBI Taxonomy" id="642074"/>
    <lineage>
        <taxon>Eukaryota</taxon>
        <taxon>Metazoa</taxon>
        <taxon>Ecdysozoa</taxon>
        <taxon>Arthropoda</taxon>
        <taxon>Hexapoda</taxon>
        <taxon>Insecta</taxon>
        <taxon>Pterygota</taxon>
        <taxon>Neoptera</taxon>
        <taxon>Paraneoptera</taxon>
        <taxon>Hemiptera</taxon>
        <taxon>Heteroptera</taxon>
        <taxon>Panheteroptera</taxon>
        <taxon>Nepomorpha</taxon>
        <taxon>Nepidae</taxon>
        <taxon>Ranatrinae</taxon>
        <taxon>Ranatra</taxon>
    </lineage>
</organism>
<dbReference type="Pfam" id="PF00583">
    <property type="entry name" value="Acetyltransf_1"/>
    <property type="match status" value="1"/>
</dbReference>
<gene>
    <name evidence="2" type="ORF">AAG570_000441</name>
</gene>
<accession>A0ABD0YXT1</accession>
<dbReference type="InterPro" id="IPR000182">
    <property type="entry name" value="GNAT_dom"/>
</dbReference>
<dbReference type="CDD" id="cd04301">
    <property type="entry name" value="NAT_SF"/>
    <property type="match status" value="1"/>
</dbReference>
<dbReference type="EMBL" id="JBFDAA010000001">
    <property type="protein sequence ID" value="KAL1140511.1"/>
    <property type="molecule type" value="Genomic_DNA"/>
</dbReference>
<dbReference type="Gene3D" id="3.40.630.30">
    <property type="match status" value="1"/>
</dbReference>
<evidence type="ECO:0000313" key="3">
    <source>
        <dbReference type="Proteomes" id="UP001558652"/>
    </source>
</evidence>
<proteinExistence type="predicted"/>
<evidence type="ECO:0000259" key="1">
    <source>
        <dbReference type="PROSITE" id="PS51186"/>
    </source>
</evidence>
<dbReference type="Proteomes" id="UP001558652">
    <property type="component" value="Unassembled WGS sequence"/>
</dbReference>
<keyword evidence="3" id="KW-1185">Reference proteome</keyword>
<dbReference type="AlphaFoldDB" id="A0ABD0YXT1"/>
<dbReference type="InterPro" id="IPR016181">
    <property type="entry name" value="Acyl_CoA_acyltransferase"/>
</dbReference>
<name>A0ABD0YXT1_9HEMI</name>
<dbReference type="PROSITE" id="PS51186">
    <property type="entry name" value="GNAT"/>
    <property type="match status" value="1"/>
</dbReference>
<sequence>MSAITTEGNLFERFGVDRYLTAYGLSVHPDYHGLGIGLKLLEAREPLCKAIGLKLTGTVFTAAASQYLASKAGFEVIAEHYYKDHYVNGVIYFPELKGKVTLMAKSYH</sequence>
<protein>
    <recommendedName>
        <fullName evidence="1">N-acetyltransferase domain-containing protein</fullName>
    </recommendedName>
</protein>
<dbReference type="SUPFAM" id="SSF55729">
    <property type="entry name" value="Acyl-CoA N-acyltransferases (Nat)"/>
    <property type="match status" value="1"/>
</dbReference>
<evidence type="ECO:0000313" key="2">
    <source>
        <dbReference type="EMBL" id="KAL1140511.1"/>
    </source>
</evidence>